<protein>
    <submittedName>
        <fullName evidence="1">Uncharacterized protein</fullName>
    </submittedName>
</protein>
<organism evidence="1 3">
    <name type="scientific">Mucilaginibacter rubeus</name>
    <dbReference type="NCBI Taxonomy" id="2027860"/>
    <lineage>
        <taxon>Bacteria</taxon>
        <taxon>Pseudomonadati</taxon>
        <taxon>Bacteroidota</taxon>
        <taxon>Sphingobacteriia</taxon>
        <taxon>Sphingobacteriales</taxon>
        <taxon>Sphingobacteriaceae</taxon>
        <taxon>Mucilaginibacter</taxon>
    </lineage>
</organism>
<evidence type="ECO:0000313" key="3">
    <source>
        <dbReference type="Proteomes" id="UP000250557"/>
    </source>
</evidence>
<evidence type="ECO:0000313" key="1">
    <source>
        <dbReference type="EMBL" id="QEM04182.1"/>
    </source>
</evidence>
<name>A0AAE6JEI5_9SPHI</name>
<reference evidence="1 3" key="1">
    <citation type="submission" date="2019-08" db="EMBL/GenBank/DDBJ databases">
        <title>Comparative genome analysis confer to the adaptation heavy metal polluted environment.</title>
        <authorList>
            <person name="Li Y."/>
        </authorList>
    </citation>
    <scope>NUCLEOTIDE SEQUENCE [LARGE SCALE GENOMIC DNA]</scope>
    <source>
        <strain evidence="1 3">P2</strain>
    </source>
</reference>
<accession>A0AAE6JEI5</accession>
<keyword evidence="4" id="KW-1185">Reference proteome</keyword>
<evidence type="ECO:0000313" key="2">
    <source>
        <dbReference type="EMBL" id="QTE53335.1"/>
    </source>
</evidence>
<dbReference type="EMBL" id="CP043451">
    <property type="protein sequence ID" value="QEM04182.1"/>
    <property type="molecule type" value="Genomic_DNA"/>
</dbReference>
<proteinExistence type="predicted"/>
<dbReference type="Proteomes" id="UP000250557">
    <property type="component" value="Chromosome"/>
</dbReference>
<dbReference type="Proteomes" id="UP000663940">
    <property type="component" value="Chromosome"/>
</dbReference>
<sequence>MDKWEPISLKELFDKIHNTETDLNGELWNFWQLIKVYPTKWIENEFGNEGGGFWVVAICGTKVIWYNDIEEGFNTSNYEVFGKIDGYYCNQDELSWAVIRLFDLVKFGGDIIGQAGPPQSLV</sequence>
<evidence type="ECO:0000313" key="4">
    <source>
        <dbReference type="Proteomes" id="UP000663940"/>
    </source>
</evidence>
<gene>
    <name evidence="1" type="ORF">DIU31_011925</name>
    <name evidence="2" type="ORF">J3L21_15670</name>
</gene>
<dbReference type="RefSeq" id="WP_112654939.1">
    <property type="nucleotide sequence ID" value="NZ_CP043451.1"/>
</dbReference>
<dbReference type="EMBL" id="CP071880">
    <property type="protein sequence ID" value="QTE53335.1"/>
    <property type="molecule type" value="Genomic_DNA"/>
</dbReference>
<dbReference type="AlphaFoldDB" id="A0AAE6JEI5"/>
<reference evidence="2 4" key="2">
    <citation type="submission" date="2021-03" db="EMBL/GenBank/DDBJ databases">
        <title>Mucilaginibacter strains isolated from gold and copper mining confer multi heavy-metal resistance.</title>
        <authorList>
            <person name="Li Y."/>
        </authorList>
    </citation>
    <scope>NUCLEOTIDE SEQUENCE [LARGE SCALE GENOMIC DNA]</scope>
    <source>
        <strain evidence="2 4">P2-4</strain>
    </source>
</reference>